<gene>
    <name evidence="1" type="ORF">APLA_LOCUS90</name>
</gene>
<comment type="caution">
    <text evidence="1">The sequence shown here is derived from an EMBL/GenBank/DDBJ whole genome shotgun (WGS) entry which is preliminary data.</text>
</comment>
<dbReference type="PANTHER" id="PTHR43975">
    <property type="entry name" value="ZGC:101858"/>
    <property type="match status" value="1"/>
</dbReference>
<evidence type="ECO:0000313" key="1">
    <source>
        <dbReference type="EMBL" id="CAB3219937.1"/>
    </source>
</evidence>
<dbReference type="InterPro" id="IPR036291">
    <property type="entry name" value="NAD(P)-bd_dom_sf"/>
</dbReference>
<dbReference type="InterPro" id="IPR002347">
    <property type="entry name" value="SDR_fam"/>
</dbReference>
<proteinExistence type="predicted"/>
<dbReference type="PROSITE" id="PS51257">
    <property type="entry name" value="PROKAR_LIPOPROTEIN"/>
    <property type="match status" value="1"/>
</dbReference>
<evidence type="ECO:0000313" key="2">
    <source>
        <dbReference type="Proteomes" id="UP000494256"/>
    </source>
</evidence>
<dbReference type="Proteomes" id="UP000494256">
    <property type="component" value="Unassembled WGS sequence"/>
</dbReference>
<dbReference type="Pfam" id="PF00106">
    <property type="entry name" value="adh_short"/>
    <property type="match status" value="1"/>
</dbReference>
<protein>
    <recommendedName>
        <fullName evidence="3">SDR family NAD(P)-dependent oxidoreductase</fullName>
    </recommendedName>
</protein>
<organism evidence="1 2">
    <name type="scientific">Arctia plantaginis</name>
    <name type="common">Wood tiger moth</name>
    <name type="synonym">Phalaena plantaginis</name>
    <dbReference type="NCBI Taxonomy" id="874455"/>
    <lineage>
        <taxon>Eukaryota</taxon>
        <taxon>Metazoa</taxon>
        <taxon>Ecdysozoa</taxon>
        <taxon>Arthropoda</taxon>
        <taxon>Hexapoda</taxon>
        <taxon>Insecta</taxon>
        <taxon>Pterygota</taxon>
        <taxon>Neoptera</taxon>
        <taxon>Endopterygota</taxon>
        <taxon>Lepidoptera</taxon>
        <taxon>Glossata</taxon>
        <taxon>Ditrysia</taxon>
        <taxon>Noctuoidea</taxon>
        <taxon>Erebidae</taxon>
        <taxon>Arctiinae</taxon>
        <taxon>Arctia</taxon>
    </lineage>
</organism>
<dbReference type="Gene3D" id="3.40.50.720">
    <property type="entry name" value="NAD(P)-binding Rossmann-like Domain"/>
    <property type="match status" value="1"/>
</dbReference>
<dbReference type="PANTHER" id="PTHR43975:SF2">
    <property type="entry name" value="EG:BACR7A4.14 PROTEIN-RELATED"/>
    <property type="match status" value="1"/>
</dbReference>
<evidence type="ECO:0008006" key="3">
    <source>
        <dbReference type="Google" id="ProtNLM"/>
    </source>
</evidence>
<reference evidence="1 2" key="1">
    <citation type="submission" date="2020-04" db="EMBL/GenBank/DDBJ databases">
        <authorList>
            <person name="Wallbank WR R."/>
            <person name="Pardo Diaz C."/>
            <person name="Kozak K."/>
            <person name="Martin S."/>
            <person name="Jiggins C."/>
            <person name="Moest M."/>
            <person name="Warren A I."/>
            <person name="Byers J.R.P. K."/>
            <person name="Montejo-Kovacevich G."/>
            <person name="Yen C E."/>
        </authorList>
    </citation>
    <scope>NUCLEOTIDE SEQUENCE [LARGE SCALE GENOMIC DNA]</scope>
</reference>
<dbReference type="SUPFAM" id="SSF51735">
    <property type="entry name" value="NAD(P)-binding Rossmann-fold domains"/>
    <property type="match status" value="1"/>
</dbReference>
<sequence>MFSNKVVLITGASAGIGAATAACFAKEGASLAIVGRNETKLNDVARRCEKLGGEIYVIKADIAEDNEEK</sequence>
<dbReference type="OrthoDB" id="6059368at2759"/>
<dbReference type="EMBL" id="CADEBD010000024">
    <property type="protein sequence ID" value="CAB3219937.1"/>
    <property type="molecule type" value="Genomic_DNA"/>
</dbReference>
<name>A0A8S0YL57_ARCPL</name>
<accession>A0A8S0YL57</accession>
<dbReference type="AlphaFoldDB" id="A0A8S0YL57"/>